<name>A0AAP8MHL1_9GAMM</name>
<evidence type="ECO:0000313" key="3">
    <source>
        <dbReference type="Proteomes" id="UP000235162"/>
    </source>
</evidence>
<comment type="caution">
    <text evidence="2">The sequence shown here is derived from an EMBL/GenBank/DDBJ whole genome shotgun (WGS) entry which is preliminary data.</text>
</comment>
<feature type="region of interest" description="Disordered" evidence="1">
    <location>
        <begin position="645"/>
        <end position="743"/>
    </location>
</feature>
<dbReference type="AlphaFoldDB" id="A0AAP8MHL1"/>
<gene>
    <name evidence="2" type="ORF">C0029_05420</name>
</gene>
<accession>A0AAP8MHL1</accession>
<proteinExistence type="predicted"/>
<reference evidence="2 3" key="1">
    <citation type="submission" date="2018-01" db="EMBL/GenBank/DDBJ databases">
        <title>The draft genome sequence of Halioglobus japonicus S1-36.</title>
        <authorList>
            <person name="Du Z.-J."/>
            <person name="Shi M.-J."/>
        </authorList>
    </citation>
    <scope>NUCLEOTIDE SEQUENCE [LARGE SCALE GENOMIC DNA]</scope>
    <source>
        <strain evidence="2 3">S1-36</strain>
    </source>
</reference>
<dbReference type="RefSeq" id="WP_102106160.1">
    <property type="nucleotide sequence ID" value="NZ_BMYL01000005.1"/>
</dbReference>
<dbReference type="EMBL" id="PKUR01000001">
    <property type="protein sequence ID" value="PLW88000.1"/>
    <property type="molecule type" value="Genomic_DNA"/>
</dbReference>
<feature type="compositionally biased region" description="Basic and acidic residues" evidence="1">
    <location>
        <begin position="645"/>
        <end position="664"/>
    </location>
</feature>
<evidence type="ECO:0000313" key="2">
    <source>
        <dbReference type="EMBL" id="PLW88000.1"/>
    </source>
</evidence>
<protein>
    <submittedName>
        <fullName evidence="2">Carbohydrate-binding family V/XII</fullName>
    </submittedName>
</protein>
<evidence type="ECO:0000256" key="1">
    <source>
        <dbReference type="SAM" id="MobiDB-lite"/>
    </source>
</evidence>
<dbReference type="Proteomes" id="UP000235162">
    <property type="component" value="Unassembled WGS sequence"/>
</dbReference>
<organism evidence="2 3">
    <name type="scientific">Halioglobus japonicus</name>
    <dbReference type="NCBI Taxonomy" id="930805"/>
    <lineage>
        <taxon>Bacteria</taxon>
        <taxon>Pseudomonadati</taxon>
        <taxon>Pseudomonadota</taxon>
        <taxon>Gammaproteobacteria</taxon>
        <taxon>Cellvibrionales</taxon>
        <taxon>Halieaceae</taxon>
        <taxon>Halioglobus</taxon>
    </lineage>
</organism>
<feature type="compositionally biased region" description="Pro residues" evidence="1">
    <location>
        <begin position="717"/>
        <end position="731"/>
    </location>
</feature>
<sequence length="771" mass="86386">MKPLFQTAHLLKNYIRALSFFLWCAAGHAYEWPQEVDYRDGEITIYQPQPEAIERDAIIARSALSIQFHDADEPVFGVAWFTARVTTDRALDQATFTDIHIDRASWPDAQDLQEQSLSQAIERAFSDTAMHMKLSDLTASLAANQKAHDSLNEIDNTPPRVIFREELAVLLLFDGQPRFSAVEKTRYERALNTAMVVVKDTQNQRLYLTNGSAWYKSIDPLGPWTVTDNPPRDLVQMIEDADQEETNSVADAPTIVTAIEPTELIVSTGPPSWTSLDGGQLLYVQNTETPWIRDLNTGNVYVQLSGRWYRATSEKGPWVFVRGDKLPDSFARIPPASDIGGVRSSVAGTPEAEEAVADAQIPQTAAIDRSEAFLTVNYDGRPDFKAIKGTSVAYALNTDAQVLRINDTYYAVDNGVWFFAKDARGPWQVADSVPDEDIASIPPSAPVYNTTHVHIYQSTPSVVYVGYTPGYLWSFNYYGVPVYGTGWYYPPYIGRVYYPRTPTWGFHVGYNPWLGWNYGVSWGAPFYRAGVMWHGGWGRGYHPGRCCGGFYGGGYRHNDITINTGDIHIGRTTSIGRHTLAQAEKTKPYQKTNLYRNDANKRRIVDQASIHKDLKQTRQSVNKKNNLYADPNGRVARHDGNQWHLRDNNKWRPVDGNKPIKPDNGRAPLPDKLVNPQSRPAALPNGNHHTRPAVHPETGHHVRPAVKPGNGHHTMPPVKPTARPAPKPQPKAFPQSQGGGHQAATFNHAHMDRHMQARQRMSSGKMATFKR</sequence>
<keyword evidence="3" id="KW-1185">Reference proteome</keyword>